<name>A0A4Y2II20_ARAVE</name>
<keyword evidence="2" id="KW-1185">Reference proteome</keyword>
<reference evidence="1 2" key="1">
    <citation type="journal article" date="2019" name="Sci. Rep.">
        <title>Orb-weaving spider Araneus ventricosus genome elucidates the spidroin gene catalogue.</title>
        <authorList>
            <person name="Kono N."/>
            <person name="Nakamura H."/>
            <person name="Ohtoshi R."/>
            <person name="Moran D.A.P."/>
            <person name="Shinohara A."/>
            <person name="Yoshida Y."/>
            <person name="Fujiwara M."/>
            <person name="Mori M."/>
            <person name="Tomita M."/>
            <person name="Arakawa K."/>
        </authorList>
    </citation>
    <scope>NUCLEOTIDE SEQUENCE [LARGE SCALE GENOMIC DNA]</scope>
</reference>
<organism evidence="1 2">
    <name type="scientific">Araneus ventricosus</name>
    <name type="common">Orbweaver spider</name>
    <name type="synonym">Epeira ventricosa</name>
    <dbReference type="NCBI Taxonomy" id="182803"/>
    <lineage>
        <taxon>Eukaryota</taxon>
        <taxon>Metazoa</taxon>
        <taxon>Ecdysozoa</taxon>
        <taxon>Arthropoda</taxon>
        <taxon>Chelicerata</taxon>
        <taxon>Arachnida</taxon>
        <taxon>Araneae</taxon>
        <taxon>Araneomorphae</taxon>
        <taxon>Entelegynae</taxon>
        <taxon>Araneoidea</taxon>
        <taxon>Araneidae</taxon>
        <taxon>Araneus</taxon>
    </lineage>
</organism>
<accession>A0A4Y2II20</accession>
<dbReference type="OrthoDB" id="8065135at2759"/>
<dbReference type="Proteomes" id="UP000499080">
    <property type="component" value="Unassembled WGS sequence"/>
</dbReference>
<gene>
    <name evidence="1" type="ORF">AVEN_65449_1</name>
</gene>
<dbReference type="EMBL" id="BGPR01002688">
    <property type="protein sequence ID" value="GBM77413.1"/>
    <property type="molecule type" value="Genomic_DNA"/>
</dbReference>
<sequence length="87" mass="10103">MGLSPHFATETRMTLSQVAEWGEIGRSVAYLQVRNTDSGNTEILFSQFVYLNDYLEKIDTNQNYEATVKLSMEEKWLKFSTDSYKVH</sequence>
<proteinExistence type="predicted"/>
<comment type="caution">
    <text evidence="1">The sequence shown here is derived from an EMBL/GenBank/DDBJ whole genome shotgun (WGS) entry which is preliminary data.</text>
</comment>
<dbReference type="AlphaFoldDB" id="A0A4Y2II20"/>
<protein>
    <submittedName>
        <fullName evidence="1">Uncharacterized protein</fullName>
    </submittedName>
</protein>
<evidence type="ECO:0000313" key="1">
    <source>
        <dbReference type="EMBL" id="GBM77413.1"/>
    </source>
</evidence>
<evidence type="ECO:0000313" key="2">
    <source>
        <dbReference type="Proteomes" id="UP000499080"/>
    </source>
</evidence>